<keyword evidence="8" id="KW-1185">Reference proteome</keyword>
<evidence type="ECO:0000256" key="4">
    <source>
        <dbReference type="ARBA" id="ARBA00022989"/>
    </source>
</evidence>
<evidence type="ECO:0000256" key="6">
    <source>
        <dbReference type="SAM" id="Phobius"/>
    </source>
</evidence>
<evidence type="ECO:0000256" key="3">
    <source>
        <dbReference type="ARBA" id="ARBA00022692"/>
    </source>
</evidence>
<evidence type="ECO:0000313" key="8">
    <source>
        <dbReference type="Proteomes" id="UP000242450"/>
    </source>
</evidence>
<keyword evidence="5 6" id="KW-0472">Membrane</keyword>
<protein>
    <submittedName>
        <fullName evidence="7">Uncharacterized protein</fullName>
    </submittedName>
</protein>
<dbReference type="PANTHER" id="PTHR14948:SF40">
    <property type="match status" value="1"/>
</dbReference>
<dbReference type="OrthoDB" id="6083617at2759"/>
<feature type="transmembrane region" description="Helical" evidence="6">
    <location>
        <begin position="92"/>
        <end position="114"/>
    </location>
</feature>
<comment type="subcellular location">
    <subcellularLocation>
        <location evidence="1">Membrane</location>
    </subcellularLocation>
</comment>
<evidence type="ECO:0000256" key="1">
    <source>
        <dbReference type="ARBA" id="ARBA00004370"/>
    </source>
</evidence>
<reference evidence="7 8" key="1">
    <citation type="journal article" date="2018" name="Mol. Genet. Genomics">
        <title>The red deer Cervus elaphus genome CerEla1.0: sequencing, annotating, genes, and chromosomes.</title>
        <authorList>
            <person name="Bana N.A."/>
            <person name="Nyiri A."/>
            <person name="Nagy J."/>
            <person name="Frank K."/>
            <person name="Nagy T."/>
            <person name="Steger V."/>
            <person name="Schiller M."/>
            <person name="Lakatos P."/>
            <person name="Sugar L."/>
            <person name="Horn P."/>
            <person name="Barta E."/>
            <person name="Orosz L."/>
        </authorList>
    </citation>
    <scope>NUCLEOTIDE SEQUENCE [LARGE SCALE GENOMIC DNA]</scope>
    <source>
        <strain evidence="7">Hungarian</strain>
    </source>
</reference>
<dbReference type="InterPro" id="IPR007593">
    <property type="entry name" value="CD225/Dispanin_fam"/>
</dbReference>
<dbReference type="EMBL" id="MKHE01000004">
    <property type="protein sequence ID" value="OWK16305.1"/>
    <property type="molecule type" value="Genomic_DNA"/>
</dbReference>
<dbReference type="AlphaFoldDB" id="A0A212DDI3"/>
<keyword evidence="4 6" id="KW-1133">Transmembrane helix</keyword>
<evidence type="ECO:0000313" key="7">
    <source>
        <dbReference type="EMBL" id="OWK16305.1"/>
    </source>
</evidence>
<dbReference type="InterPro" id="IPR051423">
    <property type="entry name" value="CD225/Dispanin"/>
</dbReference>
<evidence type="ECO:0000256" key="5">
    <source>
        <dbReference type="ARBA" id="ARBA00023136"/>
    </source>
</evidence>
<sequence length="121" mass="13606">MATETNRKDRESKIAPVQVIPLQQVYPTQKVYPLQAVVLVPLNPPENDYLFLSIASFFFFILLAIPALLFSFKTREANILGDQRKAQRNSRLALGFSLSSILVGSALIISSIVVRVMKQRE</sequence>
<evidence type="ECO:0000256" key="2">
    <source>
        <dbReference type="ARBA" id="ARBA00006843"/>
    </source>
</evidence>
<name>A0A212DDI3_CEREH</name>
<comment type="caution">
    <text evidence="7">The sequence shown here is derived from an EMBL/GenBank/DDBJ whole genome shotgun (WGS) entry which is preliminary data.</text>
</comment>
<dbReference type="Pfam" id="PF04505">
    <property type="entry name" value="CD225"/>
    <property type="match status" value="1"/>
</dbReference>
<feature type="transmembrane region" description="Helical" evidence="6">
    <location>
        <begin position="49"/>
        <end position="72"/>
    </location>
</feature>
<dbReference type="Proteomes" id="UP000242450">
    <property type="component" value="Chromosome 4"/>
</dbReference>
<comment type="similarity">
    <text evidence="2">Belongs to the CD225/Dispanin family.</text>
</comment>
<gene>
    <name evidence="7" type="ORF">Celaphus_00004509</name>
</gene>
<accession>A0A212DDI3</accession>
<proteinExistence type="inferred from homology"/>
<dbReference type="PANTHER" id="PTHR14948">
    <property type="entry name" value="NG5"/>
    <property type="match status" value="1"/>
</dbReference>
<organism evidence="7 8">
    <name type="scientific">Cervus elaphus hippelaphus</name>
    <name type="common">European red deer</name>
    <dbReference type="NCBI Taxonomy" id="46360"/>
    <lineage>
        <taxon>Eukaryota</taxon>
        <taxon>Metazoa</taxon>
        <taxon>Chordata</taxon>
        <taxon>Craniata</taxon>
        <taxon>Vertebrata</taxon>
        <taxon>Euteleostomi</taxon>
        <taxon>Mammalia</taxon>
        <taxon>Eutheria</taxon>
        <taxon>Laurasiatheria</taxon>
        <taxon>Artiodactyla</taxon>
        <taxon>Ruminantia</taxon>
        <taxon>Pecora</taxon>
        <taxon>Cervidae</taxon>
        <taxon>Cervinae</taxon>
        <taxon>Cervus</taxon>
    </lineage>
</organism>
<dbReference type="GO" id="GO:0016020">
    <property type="term" value="C:membrane"/>
    <property type="evidence" value="ECO:0007669"/>
    <property type="project" value="UniProtKB-SubCell"/>
</dbReference>
<keyword evidence="3 6" id="KW-0812">Transmembrane</keyword>